<dbReference type="Gene3D" id="3.40.1550.20">
    <property type="entry name" value="Transcriptional regulator MraZ domain"/>
    <property type="match status" value="1"/>
</dbReference>
<dbReference type="AlphaFoldDB" id="A0A1C7DB89"/>
<dbReference type="InterPro" id="IPR003444">
    <property type="entry name" value="MraZ"/>
</dbReference>
<evidence type="ECO:0000313" key="1">
    <source>
        <dbReference type="EMBL" id="ANU08553.1"/>
    </source>
</evidence>
<sequence length="164" mass="18785">MAKKPSYGEFGFALRGEKNRFALPPDFRKAIHDLSGERVLCLAKHESWPCLVGFDLSYTETFEDTLDREEERAMKFGRDFDRGVRAMQLYGYSKVPFDASGRFILPDYLLELGNLRDAVYLQGLGDYFTLWDPEALEGMGPQFQSAQAKCREMHQRALAKAGRK</sequence>
<keyword evidence="2" id="KW-1185">Reference proteome</keyword>
<dbReference type="RefSeq" id="WP_067788756.1">
    <property type="nucleotide sequence ID" value="NZ_CP016545.1"/>
</dbReference>
<dbReference type="GO" id="GO:0051301">
    <property type="term" value="P:cell division"/>
    <property type="evidence" value="ECO:0007669"/>
    <property type="project" value="UniProtKB-KW"/>
</dbReference>
<name>A0A1C7DB89_9SPHN</name>
<dbReference type="GO" id="GO:0003700">
    <property type="term" value="F:DNA-binding transcription factor activity"/>
    <property type="evidence" value="ECO:0007669"/>
    <property type="project" value="InterPro"/>
</dbReference>
<accession>A0A1C7DB89</accession>
<proteinExistence type="predicted"/>
<reference evidence="1 2" key="1">
    <citation type="submission" date="2016-07" db="EMBL/GenBank/DDBJ databases">
        <title>Complete genome sequence of Altererythrobacter namhicola JCM 16345T, containing esterase-encoding genes.</title>
        <authorList>
            <person name="Cheng H."/>
            <person name="Wu Y.-H."/>
            <person name="Jian S.-L."/>
            <person name="Huo Y.-Y."/>
            <person name="Wang C.-S."/>
            <person name="Xu X.-W."/>
        </authorList>
    </citation>
    <scope>NUCLEOTIDE SEQUENCE [LARGE SCALE GENOMIC DNA]</scope>
    <source>
        <strain evidence="1 2">JCM 16345</strain>
    </source>
</reference>
<dbReference type="EMBL" id="CP016545">
    <property type="protein sequence ID" value="ANU08553.1"/>
    <property type="molecule type" value="Genomic_DNA"/>
</dbReference>
<dbReference type="InterPro" id="IPR038619">
    <property type="entry name" value="MraZ_sf"/>
</dbReference>
<dbReference type="KEGG" id="anh:A6F65_02270"/>
<dbReference type="InterPro" id="IPR037914">
    <property type="entry name" value="SpoVT-AbrB_sf"/>
</dbReference>
<dbReference type="CDD" id="cd16320">
    <property type="entry name" value="MraZ_N"/>
    <property type="match status" value="1"/>
</dbReference>
<dbReference type="PANTHER" id="PTHR34701:SF1">
    <property type="entry name" value="TRANSCRIPTIONAL REGULATOR MRAZ"/>
    <property type="match status" value="1"/>
</dbReference>
<keyword evidence="1" id="KW-0131">Cell cycle</keyword>
<dbReference type="STRING" id="645517.A6F65_02270"/>
<organism evidence="1 2">
    <name type="scientific">Paraurantiacibacter namhicola</name>
    <dbReference type="NCBI Taxonomy" id="645517"/>
    <lineage>
        <taxon>Bacteria</taxon>
        <taxon>Pseudomonadati</taxon>
        <taxon>Pseudomonadota</taxon>
        <taxon>Alphaproteobacteria</taxon>
        <taxon>Sphingomonadales</taxon>
        <taxon>Erythrobacteraceae</taxon>
        <taxon>Paraurantiacibacter</taxon>
    </lineage>
</organism>
<dbReference type="PANTHER" id="PTHR34701">
    <property type="entry name" value="TRANSCRIPTIONAL REGULATOR MRAZ"/>
    <property type="match status" value="1"/>
</dbReference>
<gene>
    <name evidence="1" type="ORF">A6F65_02270</name>
</gene>
<dbReference type="GO" id="GO:0000976">
    <property type="term" value="F:transcription cis-regulatory region binding"/>
    <property type="evidence" value="ECO:0007669"/>
    <property type="project" value="TreeGrafter"/>
</dbReference>
<dbReference type="Proteomes" id="UP000092698">
    <property type="component" value="Chromosome"/>
</dbReference>
<dbReference type="InterPro" id="IPR035642">
    <property type="entry name" value="MraZ_N"/>
</dbReference>
<dbReference type="InterPro" id="IPR035644">
    <property type="entry name" value="MraZ_C"/>
</dbReference>
<dbReference type="GO" id="GO:2000143">
    <property type="term" value="P:negative regulation of DNA-templated transcription initiation"/>
    <property type="evidence" value="ECO:0007669"/>
    <property type="project" value="TreeGrafter"/>
</dbReference>
<dbReference type="SUPFAM" id="SSF89447">
    <property type="entry name" value="AbrB/MazE/MraZ-like"/>
    <property type="match status" value="1"/>
</dbReference>
<dbReference type="OrthoDB" id="9807753at2"/>
<keyword evidence="1" id="KW-0132">Cell division</keyword>
<protein>
    <submittedName>
        <fullName evidence="1">Cell division protein MraZ</fullName>
    </submittedName>
</protein>
<evidence type="ECO:0000313" key="2">
    <source>
        <dbReference type="Proteomes" id="UP000092698"/>
    </source>
</evidence>
<dbReference type="CDD" id="cd16321">
    <property type="entry name" value="MraZ_C"/>
    <property type="match status" value="1"/>
</dbReference>